<protein>
    <submittedName>
        <fullName evidence="9">MgtC/SapB family protein</fullName>
    </submittedName>
</protein>
<proteinExistence type="inferred from homology"/>
<feature type="domain" description="MgtC/SapB/SrpB/YhiD N-terminal" evidence="8">
    <location>
        <begin position="16"/>
        <end position="156"/>
    </location>
</feature>
<dbReference type="OrthoDB" id="9811198at2"/>
<feature type="transmembrane region" description="Helical" evidence="7">
    <location>
        <begin position="6"/>
        <end position="27"/>
    </location>
</feature>
<dbReference type="PANTHER" id="PTHR33778">
    <property type="entry name" value="PROTEIN MGTC"/>
    <property type="match status" value="1"/>
</dbReference>
<evidence type="ECO:0000313" key="9">
    <source>
        <dbReference type="EMBL" id="RTE10769.1"/>
    </source>
</evidence>
<dbReference type="EMBL" id="RXHU01000015">
    <property type="protein sequence ID" value="RTE10769.1"/>
    <property type="molecule type" value="Genomic_DNA"/>
</dbReference>
<evidence type="ECO:0000256" key="7">
    <source>
        <dbReference type="SAM" id="Phobius"/>
    </source>
</evidence>
<dbReference type="Pfam" id="PF02308">
    <property type="entry name" value="MgtC"/>
    <property type="match status" value="1"/>
</dbReference>
<keyword evidence="6 7" id="KW-0472">Membrane</keyword>
<reference evidence="9 10" key="1">
    <citation type="submission" date="2018-12" db="EMBL/GenBank/DDBJ databases">
        <title>Bacillus ochoae sp. nov., Paenibacillus whitsoniae sp. nov., Paenibacillus spiritus sp. nov. Isolated from the Mars Exploration Rover during spacecraft assembly.</title>
        <authorList>
            <person name="Seuylemezian A."/>
            <person name="Vaishampayan P."/>
        </authorList>
    </citation>
    <scope>NUCLEOTIDE SEQUENCE [LARGE SCALE GENOMIC DNA]</scope>
    <source>
        <strain evidence="9 10">MER 54</strain>
    </source>
</reference>
<keyword evidence="5 7" id="KW-1133">Transmembrane helix</keyword>
<sequence length="161" mass="17067">MFELWHIHAGGIVVRLLLAVSCGGAIGLERGWRNRDGGFRTHILVCVGAALFMMLSIFGFGDQHADALNHPLDPTVEPNMLADPSRLAAQVVNGVGFLGAGMIMQNGKAVFGLSTAASIWIVAAIGLCMGAGFFFCGITAAILVLIVQLILRRFNRSRSGS</sequence>
<keyword evidence="4 7" id="KW-0812">Transmembrane</keyword>
<evidence type="ECO:0000256" key="6">
    <source>
        <dbReference type="ARBA" id="ARBA00023136"/>
    </source>
</evidence>
<comment type="subcellular location">
    <subcellularLocation>
        <location evidence="1">Cell membrane</location>
        <topology evidence="1">Multi-pass membrane protein</topology>
    </subcellularLocation>
</comment>
<evidence type="ECO:0000256" key="1">
    <source>
        <dbReference type="ARBA" id="ARBA00004651"/>
    </source>
</evidence>
<keyword evidence="3" id="KW-1003">Cell membrane</keyword>
<dbReference type="PANTHER" id="PTHR33778:SF1">
    <property type="entry name" value="MAGNESIUM TRANSPORTER YHID-RELATED"/>
    <property type="match status" value="1"/>
</dbReference>
<evidence type="ECO:0000256" key="4">
    <source>
        <dbReference type="ARBA" id="ARBA00022692"/>
    </source>
</evidence>
<dbReference type="InterPro" id="IPR049177">
    <property type="entry name" value="MgtC_SapB_SrpB_YhiD_N"/>
</dbReference>
<keyword evidence="10" id="KW-1185">Reference proteome</keyword>
<dbReference type="AlphaFoldDB" id="A0A3S0IDV1"/>
<dbReference type="RefSeq" id="WP_126140232.1">
    <property type="nucleotide sequence ID" value="NZ_RXHU01000015.1"/>
</dbReference>
<name>A0A3S0IDV1_9BACL</name>
<feature type="transmembrane region" description="Helical" evidence="7">
    <location>
        <begin position="39"/>
        <end position="61"/>
    </location>
</feature>
<gene>
    <name evidence="9" type="ORF">EJQ19_05725</name>
</gene>
<evidence type="ECO:0000256" key="3">
    <source>
        <dbReference type="ARBA" id="ARBA00022475"/>
    </source>
</evidence>
<dbReference type="GO" id="GO:0005886">
    <property type="term" value="C:plasma membrane"/>
    <property type="evidence" value="ECO:0007669"/>
    <property type="project" value="UniProtKB-SubCell"/>
</dbReference>
<feature type="transmembrane region" description="Helical" evidence="7">
    <location>
        <begin position="118"/>
        <end position="151"/>
    </location>
</feature>
<evidence type="ECO:0000256" key="5">
    <source>
        <dbReference type="ARBA" id="ARBA00022989"/>
    </source>
</evidence>
<evidence type="ECO:0000256" key="2">
    <source>
        <dbReference type="ARBA" id="ARBA00009298"/>
    </source>
</evidence>
<accession>A0A3S0IDV1</accession>
<dbReference type="PRINTS" id="PR01837">
    <property type="entry name" value="MGTCSAPBPROT"/>
</dbReference>
<comment type="caution">
    <text evidence="9">The sequence shown here is derived from an EMBL/GenBank/DDBJ whole genome shotgun (WGS) entry which is preliminary data.</text>
</comment>
<organism evidence="9 10">
    <name type="scientific">Paenibacillus whitsoniae</name>
    <dbReference type="NCBI Taxonomy" id="2496558"/>
    <lineage>
        <taxon>Bacteria</taxon>
        <taxon>Bacillati</taxon>
        <taxon>Bacillota</taxon>
        <taxon>Bacilli</taxon>
        <taxon>Bacillales</taxon>
        <taxon>Paenibacillaceae</taxon>
        <taxon>Paenibacillus</taxon>
    </lineage>
</organism>
<comment type="similarity">
    <text evidence="2">Belongs to the MgtC/SapB family.</text>
</comment>
<evidence type="ECO:0000313" key="10">
    <source>
        <dbReference type="Proteomes" id="UP000276128"/>
    </source>
</evidence>
<evidence type="ECO:0000259" key="8">
    <source>
        <dbReference type="Pfam" id="PF02308"/>
    </source>
</evidence>
<dbReference type="Proteomes" id="UP000276128">
    <property type="component" value="Unassembled WGS sequence"/>
</dbReference>
<dbReference type="InterPro" id="IPR003416">
    <property type="entry name" value="MgtC/SapB/SrpB/YhiD_fam"/>
</dbReference>